<protein>
    <submittedName>
        <fullName evidence="2">Uncharacterized protein</fullName>
    </submittedName>
</protein>
<evidence type="ECO:0000256" key="1">
    <source>
        <dbReference type="SAM" id="Phobius"/>
    </source>
</evidence>
<reference evidence="2 3" key="1">
    <citation type="journal article" date="2019" name="Int. J. Syst. Evol. Microbiol.">
        <title>The Global Catalogue of Microorganisms (GCM) 10K type strain sequencing project: providing services to taxonomists for standard genome sequencing and annotation.</title>
        <authorList>
            <consortium name="The Broad Institute Genomics Platform"/>
            <consortium name="The Broad Institute Genome Sequencing Center for Infectious Disease"/>
            <person name="Wu L."/>
            <person name="Ma J."/>
        </authorList>
    </citation>
    <scope>NUCLEOTIDE SEQUENCE [LARGE SCALE GENOMIC DNA]</scope>
    <source>
        <strain evidence="2 3">JCM 16013</strain>
    </source>
</reference>
<accession>A0ABN2RIX7</accession>
<keyword evidence="1" id="KW-1133">Transmembrane helix</keyword>
<gene>
    <name evidence="2" type="ORF">GCM10009838_30270</name>
</gene>
<name>A0ABN2RIX7_9ACTN</name>
<comment type="caution">
    <text evidence="2">The sequence shown here is derived from an EMBL/GenBank/DDBJ whole genome shotgun (WGS) entry which is preliminary data.</text>
</comment>
<evidence type="ECO:0000313" key="3">
    <source>
        <dbReference type="Proteomes" id="UP001499854"/>
    </source>
</evidence>
<keyword evidence="1" id="KW-0812">Transmembrane</keyword>
<proteinExistence type="predicted"/>
<keyword evidence="3" id="KW-1185">Reference proteome</keyword>
<dbReference type="EMBL" id="BAAAQM010000015">
    <property type="protein sequence ID" value="GAA1969544.1"/>
    <property type="molecule type" value="Genomic_DNA"/>
</dbReference>
<evidence type="ECO:0000313" key="2">
    <source>
        <dbReference type="EMBL" id="GAA1969544.1"/>
    </source>
</evidence>
<feature type="transmembrane region" description="Helical" evidence="1">
    <location>
        <begin position="49"/>
        <end position="69"/>
    </location>
</feature>
<organism evidence="2 3">
    <name type="scientific">Catenulispora subtropica</name>
    <dbReference type="NCBI Taxonomy" id="450798"/>
    <lineage>
        <taxon>Bacteria</taxon>
        <taxon>Bacillati</taxon>
        <taxon>Actinomycetota</taxon>
        <taxon>Actinomycetes</taxon>
        <taxon>Catenulisporales</taxon>
        <taxon>Catenulisporaceae</taxon>
        <taxon>Catenulispora</taxon>
    </lineage>
</organism>
<dbReference type="Proteomes" id="UP001499854">
    <property type="component" value="Unassembled WGS sequence"/>
</dbReference>
<keyword evidence="1" id="KW-0472">Membrane</keyword>
<sequence length="288" mass="29213">MSRESGVRREEIVIDLAPRLAEAAEDLEVGVPPLPAIVAGGRARRRRRAAGATALGAVTAGAVVAVGLAQLGGGGAAKPAVVPPGGVVAPTTPVPAPAAGPGTAADPFRGAYGTWDLASGELGGATWHFTRMIRPGTDDATDGSCSQYPLVDDTYVETGKGETARTSHSFACAGPGGEDPPWKHTTQFAAGPLAGLQTVDLGAKGLGKPGLPGSMVVGLIDETRIAQVRMVFSDGRPAATAQLVKAPEPERGTYFLLVLPGQAAGPIQPGMLEFFDAAGDQVPVPTYH</sequence>